<dbReference type="InterPro" id="IPR025405">
    <property type="entry name" value="DUF4131"/>
</dbReference>
<keyword evidence="10" id="KW-1185">Reference proteome</keyword>
<evidence type="ECO:0000313" key="9">
    <source>
        <dbReference type="EMBL" id="PZW50803.1"/>
    </source>
</evidence>
<dbReference type="Pfam" id="PF13567">
    <property type="entry name" value="DUF4131"/>
    <property type="match status" value="1"/>
</dbReference>
<feature type="transmembrane region" description="Helical" evidence="6">
    <location>
        <begin position="18"/>
        <end position="35"/>
    </location>
</feature>
<dbReference type="InterPro" id="IPR052159">
    <property type="entry name" value="Competence_DNA_uptake"/>
</dbReference>
<feature type="transmembrane region" description="Helical" evidence="6">
    <location>
        <begin position="267"/>
        <end position="290"/>
    </location>
</feature>
<feature type="transmembrane region" description="Helical" evidence="6">
    <location>
        <begin position="41"/>
        <end position="59"/>
    </location>
</feature>
<feature type="transmembrane region" description="Helical" evidence="6">
    <location>
        <begin position="310"/>
        <end position="331"/>
    </location>
</feature>
<evidence type="ECO:0000259" key="7">
    <source>
        <dbReference type="Pfam" id="PF03772"/>
    </source>
</evidence>
<dbReference type="PANTHER" id="PTHR30619">
    <property type="entry name" value="DNA INTERNALIZATION/COMPETENCE PROTEIN COMEC/REC2"/>
    <property type="match status" value="1"/>
</dbReference>
<feature type="transmembrane region" description="Helical" evidence="6">
    <location>
        <begin position="430"/>
        <end position="451"/>
    </location>
</feature>
<reference evidence="9 10" key="1">
    <citation type="submission" date="2018-06" db="EMBL/GenBank/DDBJ databases">
        <title>Genomic Encyclopedia of Archaeal and Bacterial Type Strains, Phase II (KMG-II): from individual species to whole genera.</title>
        <authorList>
            <person name="Goeker M."/>
        </authorList>
    </citation>
    <scope>NUCLEOTIDE SEQUENCE [LARGE SCALE GENOMIC DNA]</scope>
    <source>
        <strain evidence="9 10">DSM 24525</strain>
    </source>
</reference>
<feature type="transmembrane region" description="Helical" evidence="6">
    <location>
        <begin position="463"/>
        <end position="484"/>
    </location>
</feature>
<feature type="transmembrane region" description="Helical" evidence="6">
    <location>
        <begin position="368"/>
        <end position="392"/>
    </location>
</feature>
<evidence type="ECO:0000256" key="3">
    <source>
        <dbReference type="ARBA" id="ARBA00022692"/>
    </source>
</evidence>
<accession>A0A2W7JFJ3</accession>
<evidence type="ECO:0000256" key="2">
    <source>
        <dbReference type="ARBA" id="ARBA00022475"/>
    </source>
</evidence>
<evidence type="ECO:0000256" key="1">
    <source>
        <dbReference type="ARBA" id="ARBA00004651"/>
    </source>
</evidence>
<dbReference type="OrthoDB" id="9790149at2"/>
<sequence length="675" mass="69777">MGAGVLLYFAQGSEPSRLWLLAPWLPMAAAFWLLGRAPLGGFFLGLVAAALLGFAVPLWHAGRAAPVEVLNNRAVIVSGVVQSVDLLPEGRRVTLAAARLDDGPALARSLRLRLRANDPARPEPGDSIAVRSLVRPPAPPAYPGAWDFQRMAFFAGQAGAGFAIGSATVTPGSGATPPLSGLRAQIEQRVTAAVPGGAGAVAAALLTGGQSAIPRPDLAAMRDSGLAHLLSVSGLHIGIVMGLSFWLARWAMAAIPWVALRVPGKPAASLAALAAGAGYLLLTGSPVPMLRSFAMAAVVTLGVSLGRRAISMRVLAVAAVIVMLIDPAALLGPSFQMSFGAVLALIAGFEAMRAPLRRWRGDGGWPRRAVLFVVALMLSSVLAGAATTPYGLHHFGRLQLYGVAANAVAVPLTSVLVMPAGMLALAAMPLGLEGLVLPVMGWGVEAILWTARQVAAWPGAALVAPPLSGTGLAVLTAGLCLLCLWKGRARFVGVPLILAGLASGLWTAPPDVLVAQDGRQVALRAGEEMFLWRASGASRMTRETWLRSWGEEAAQALPAEGTAGGGALVCAESVCRLQGASGVAALIRPAPPVRGQGRAQPERQFAPDGLCGTVAVVIAPEPLRGRCPGSLVVDRFTVWRDGAHAVWLGPGGVRVLSDRAERGERPWVPPRPAAR</sequence>
<feature type="transmembrane region" description="Helical" evidence="6">
    <location>
        <begin position="337"/>
        <end position="356"/>
    </location>
</feature>
<evidence type="ECO:0000256" key="5">
    <source>
        <dbReference type="ARBA" id="ARBA00023136"/>
    </source>
</evidence>
<feature type="transmembrane region" description="Helical" evidence="6">
    <location>
        <begin position="398"/>
        <end position="418"/>
    </location>
</feature>
<feature type="transmembrane region" description="Helical" evidence="6">
    <location>
        <begin position="491"/>
        <end position="509"/>
    </location>
</feature>
<feature type="domain" description="ComEC/Rec2-related protein" evidence="7">
    <location>
        <begin position="205"/>
        <end position="488"/>
    </location>
</feature>
<comment type="subcellular location">
    <subcellularLocation>
        <location evidence="1">Cell membrane</location>
        <topology evidence="1">Multi-pass membrane protein</topology>
    </subcellularLocation>
</comment>
<keyword evidence="5 6" id="KW-0472">Membrane</keyword>
<evidence type="ECO:0000259" key="8">
    <source>
        <dbReference type="Pfam" id="PF13567"/>
    </source>
</evidence>
<dbReference type="GO" id="GO:0005886">
    <property type="term" value="C:plasma membrane"/>
    <property type="evidence" value="ECO:0007669"/>
    <property type="project" value="UniProtKB-SubCell"/>
</dbReference>
<dbReference type="Pfam" id="PF03772">
    <property type="entry name" value="Competence"/>
    <property type="match status" value="1"/>
</dbReference>
<organism evidence="9 10">
    <name type="scientific">Humitalea rosea</name>
    <dbReference type="NCBI Taxonomy" id="990373"/>
    <lineage>
        <taxon>Bacteria</taxon>
        <taxon>Pseudomonadati</taxon>
        <taxon>Pseudomonadota</taxon>
        <taxon>Alphaproteobacteria</taxon>
        <taxon>Acetobacterales</taxon>
        <taxon>Roseomonadaceae</taxon>
        <taxon>Humitalea</taxon>
    </lineage>
</organism>
<dbReference type="PANTHER" id="PTHR30619:SF1">
    <property type="entry name" value="RECOMBINATION PROTEIN 2"/>
    <property type="match status" value="1"/>
</dbReference>
<dbReference type="AlphaFoldDB" id="A0A2W7JFJ3"/>
<dbReference type="EMBL" id="QKYU01000001">
    <property type="protein sequence ID" value="PZW50803.1"/>
    <property type="molecule type" value="Genomic_DNA"/>
</dbReference>
<evidence type="ECO:0000313" key="10">
    <source>
        <dbReference type="Proteomes" id="UP000249688"/>
    </source>
</evidence>
<keyword evidence="2" id="KW-1003">Cell membrane</keyword>
<dbReference type="RefSeq" id="WP_111396104.1">
    <property type="nucleotide sequence ID" value="NZ_QKYU01000001.1"/>
</dbReference>
<evidence type="ECO:0000256" key="4">
    <source>
        <dbReference type="ARBA" id="ARBA00022989"/>
    </source>
</evidence>
<evidence type="ECO:0000256" key="6">
    <source>
        <dbReference type="SAM" id="Phobius"/>
    </source>
</evidence>
<keyword evidence="4 6" id="KW-1133">Transmembrane helix</keyword>
<gene>
    <name evidence="9" type="ORF">C8P66_10116</name>
</gene>
<feature type="transmembrane region" description="Helical" evidence="6">
    <location>
        <begin position="225"/>
        <end position="247"/>
    </location>
</feature>
<comment type="caution">
    <text evidence="9">The sequence shown here is derived from an EMBL/GenBank/DDBJ whole genome shotgun (WGS) entry which is preliminary data.</text>
</comment>
<dbReference type="Proteomes" id="UP000249688">
    <property type="component" value="Unassembled WGS sequence"/>
</dbReference>
<protein>
    <submittedName>
        <fullName evidence="9">Competence protein ComEC</fullName>
    </submittedName>
</protein>
<proteinExistence type="predicted"/>
<dbReference type="InterPro" id="IPR004477">
    <property type="entry name" value="ComEC_N"/>
</dbReference>
<name>A0A2W7JFJ3_9PROT</name>
<keyword evidence="3 6" id="KW-0812">Transmembrane</keyword>
<feature type="domain" description="DUF4131" evidence="8">
    <location>
        <begin position="19"/>
        <end position="153"/>
    </location>
</feature>
<dbReference type="NCBIfam" id="TIGR00360">
    <property type="entry name" value="ComEC_N-term"/>
    <property type="match status" value="1"/>
</dbReference>